<dbReference type="Pfam" id="PF01344">
    <property type="entry name" value="Kelch_1"/>
    <property type="match status" value="3"/>
</dbReference>
<dbReference type="PANTHER" id="PTHR24412:SF398">
    <property type="entry name" value="KELCH-LIKE PROTEIN 30"/>
    <property type="match status" value="1"/>
</dbReference>
<dbReference type="FunFam" id="1.25.40.420:FF:000001">
    <property type="entry name" value="Kelch-like family member 12"/>
    <property type="match status" value="1"/>
</dbReference>
<dbReference type="SMART" id="SM00875">
    <property type="entry name" value="BACK"/>
    <property type="match status" value="1"/>
</dbReference>
<sequence>MEELGITPYLQTPCPWSSGVGMVRNVDDLDFCLASHPQSVLEGLRALRSNPKLSDVTLLVGGREFPCHRSVLALCSVYFHAMFSGEFVESISARVELKELEPAAVESLIEFAYTGKLTINQQNVESLTQTANLLQFSSVQKVCSRYLQHQIDPTNCLGIYELGELYGCPEVIAKARSFLLENFEAVSQSEEFLLLGSERLLGYLGAELLQIQEEQSLVQALLRWIRHDEAQRSRLLPELFELVHLPLLSVEYLRDQLLPDKLIQECEPCRRQIEGFRSKTEKEGPAWQRHDPGLKKLQEVLVVVGGRAMDDFDDEDEDNQMLSQNCAFYNIRMKRWTVLPDFPDHYKWGFSVTALNNDIYVTGGSRGSKTDTWSTTQAWKFHSKEGSWKPIAPMLKSRTNHATAALNGELYAVGGTTLDVVEVERYDPYNDSWALIDPMVKYVTNFTVTGCMGKLYVIGSCAAKYNVLTLQCYNPVTDNWSVVASPFIPKYLSAPRCVAVDAMVYLIGDNTKKVYAYDSEANMWQKVQLLHKLHENGGMVVVAGKIYVTGGHWKGMEGDYSVELEVYDCAKDMWTVEGSLPRPWLYHGSCSIFVDTSRWTEVFPDINT</sequence>
<dbReference type="SMART" id="SM00612">
    <property type="entry name" value="Kelch"/>
    <property type="match status" value="4"/>
</dbReference>
<dbReference type="Gene3D" id="3.30.710.10">
    <property type="entry name" value="Potassium Channel Kv1.1, Chain A"/>
    <property type="match status" value="1"/>
</dbReference>
<comment type="caution">
    <text evidence="4">The sequence shown here is derived from an EMBL/GenBank/DDBJ whole genome shotgun (WGS) entry which is preliminary data.</text>
</comment>
<dbReference type="AlphaFoldDB" id="A0A401RZQ3"/>
<dbReference type="OrthoDB" id="6482909at2759"/>
<dbReference type="InterPro" id="IPR006652">
    <property type="entry name" value="Kelch_1"/>
</dbReference>
<evidence type="ECO:0000313" key="4">
    <source>
        <dbReference type="EMBL" id="GCC23599.1"/>
    </source>
</evidence>
<evidence type="ECO:0000259" key="3">
    <source>
        <dbReference type="PROSITE" id="PS50097"/>
    </source>
</evidence>
<dbReference type="Gene3D" id="2.120.10.80">
    <property type="entry name" value="Kelch-type beta propeller"/>
    <property type="match status" value="1"/>
</dbReference>
<keyword evidence="1" id="KW-0880">Kelch repeat</keyword>
<evidence type="ECO:0000313" key="5">
    <source>
        <dbReference type="Proteomes" id="UP000287033"/>
    </source>
</evidence>
<protein>
    <recommendedName>
        <fullName evidence="3">BTB domain-containing protein</fullName>
    </recommendedName>
</protein>
<dbReference type="InterPro" id="IPR015915">
    <property type="entry name" value="Kelch-typ_b-propeller"/>
</dbReference>
<keyword evidence="2" id="KW-0677">Repeat</keyword>
<dbReference type="InterPro" id="IPR030582">
    <property type="entry name" value="KLHL30_BACK"/>
</dbReference>
<evidence type="ECO:0000256" key="2">
    <source>
        <dbReference type="ARBA" id="ARBA00022737"/>
    </source>
</evidence>
<dbReference type="PROSITE" id="PS50097">
    <property type="entry name" value="BTB"/>
    <property type="match status" value="1"/>
</dbReference>
<dbReference type="Pfam" id="PF07707">
    <property type="entry name" value="BACK"/>
    <property type="match status" value="1"/>
</dbReference>
<dbReference type="Pfam" id="PF00651">
    <property type="entry name" value="BTB"/>
    <property type="match status" value="1"/>
</dbReference>
<dbReference type="Gene3D" id="1.25.40.420">
    <property type="match status" value="1"/>
</dbReference>
<dbReference type="Proteomes" id="UP000287033">
    <property type="component" value="Unassembled WGS sequence"/>
</dbReference>
<dbReference type="SMART" id="SM00225">
    <property type="entry name" value="BTB"/>
    <property type="match status" value="1"/>
</dbReference>
<organism evidence="4 5">
    <name type="scientific">Chiloscyllium punctatum</name>
    <name type="common">Brownbanded bambooshark</name>
    <name type="synonym">Hemiscyllium punctatum</name>
    <dbReference type="NCBI Taxonomy" id="137246"/>
    <lineage>
        <taxon>Eukaryota</taxon>
        <taxon>Metazoa</taxon>
        <taxon>Chordata</taxon>
        <taxon>Craniata</taxon>
        <taxon>Vertebrata</taxon>
        <taxon>Chondrichthyes</taxon>
        <taxon>Elasmobranchii</taxon>
        <taxon>Galeomorphii</taxon>
        <taxon>Galeoidea</taxon>
        <taxon>Orectolobiformes</taxon>
        <taxon>Hemiscylliidae</taxon>
        <taxon>Chiloscyllium</taxon>
    </lineage>
</organism>
<proteinExistence type="predicted"/>
<keyword evidence="5" id="KW-1185">Reference proteome</keyword>
<feature type="domain" description="BTB" evidence="3">
    <location>
        <begin position="54"/>
        <end position="121"/>
    </location>
</feature>
<dbReference type="InterPro" id="IPR000210">
    <property type="entry name" value="BTB/POZ_dom"/>
</dbReference>
<dbReference type="PANTHER" id="PTHR24412">
    <property type="entry name" value="KELCH PROTEIN"/>
    <property type="match status" value="1"/>
</dbReference>
<reference evidence="4 5" key="1">
    <citation type="journal article" date="2018" name="Nat. Ecol. Evol.">
        <title>Shark genomes provide insights into elasmobranch evolution and the origin of vertebrates.</title>
        <authorList>
            <person name="Hara Y"/>
            <person name="Yamaguchi K"/>
            <person name="Onimaru K"/>
            <person name="Kadota M"/>
            <person name="Koyanagi M"/>
            <person name="Keeley SD"/>
            <person name="Tatsumi K"/>
            <person name="Tanaka K"/>
            <person name="Motone F"/>
            <person name="Kageyama Y"/>
            <person name="Nozu R"/>
            <person name="Adachi N"/>
            <person name="Nishimura O"/>
            <person name="Nakagawa R"/>
            <person name="Tanegashima C"/>
            <person name="Kiyatake I"/>
            <person name="Matsumoto R"/>
            <person name="Murakumo K"/>
            <person name="Nishida K"/>
            <person name="Terakita A"/>
            <person name="Kuratani S"/>
            <person name="Sato K"/>
            <person name="Hyodo S Kuraku.S."/>
        </authorList>
    </citation>
    <scope>NUCLEOTIDE SEQUENCE [LARGE SCALE GENOMIC DNA]</scope>
</reference>
<dbReference type="OMA" id="WFYSGVC"/>
<accession>A0A401RZQ3</accession>
<dbReference type="SUPFAM" id="SSF54695">
    <property type="entry name" value="POZ domain"/>
    <property type="match status" value="1"/>
</dbReference>
<evidence type="ECO:0000256" key="1">
    <source>
        <dbReference type="ARBA" id="ARBA00022441"/>
    </source>
</evidence>
<dbReference type="InterPro" id="IPR011705">
    <property type="entry name" value="BACK"/>
</dbReference>
<dbReference type="InterPro" id="IPR011333">
    <property type="entry name" value="SKP1/BTB/POZ_sf"/>
</dbReference>
<name>A0A401RZQ3_CHIPU</name>
<dbReference type="STRING" id="137246.A0A401RZQ3"/>
<dbReference type="SUPFAM" id="SSF117281">
    <property type="entry name" value="Kelch motif"/>
    <property type="match status" value="1"/>
</dbReference>
<dbReference type="PIRSF" id="PIRSF037037">
    <property type="entry name" value="Kelch-like_protein_gigaxonin"/>
    <property type="match status" value="1"/>
</dbReference>
<gene>
    <name evidence="4" type="ORF">chiPu_0001997</name>
</gene>
<dbReference type="InterPro" id="IPR017096">
    <property type="entry name" value="BTB-kelch_protein"/>
</dbReference>
<dbReference type="EMBL" id="BEZZ01000034">
    <property type="protein sequence ID" value="GCC23599.1"/>
    <property type="molecule type" value="Genomic_DNA"/>
</dbReference>
<dbReference type="CDD" id="cd18469">
    <property type="entry name" value="BACK_KLHL30"/>
    <property type="match status" value="1"/>
</dbReference>